<dbReference type="SUPFAM" id="SSF54427">
    <property type="entry name" value="NTF2-like"/>
    <property type="match status" value="1"/>
</dbReference>
<dbReference type="InterPro" id="IPR027843">
    <property type="entry name" value="DUF4440"/>
</dbReference>
<evidence type="ECO:0000313" key="3">
    <source>
        <dbReference type="Proteomes" id="UP000509638"/>
    </source>
</evidence>
<dbReference type="Proteomes" id="UP000509638">
    <property type="component" value="Chromosome"/>
</dbReference>
<dbReference type="Gene3D" id="3.10.450.50">
    <property type="match status" value="1"/>
</dbReference>
<name>A0A7D5FAZ4_9MICO</name>
<organism evidence="2 3">
    <name type="scientific">Microbacterium oleivorans</name>
    <dbReference type="NCBI Taxonomy" id="273677"/>
    <lineage>
        <taxon>Bacteria</taxon>
        <taxon>Bacillati</taxon>
        <taxon>Actinomycetota</taxon>
        <taxon>Actinomycetes</taxon>
        <taxon>Micrococcales</taxon>
        <taxon>Microbacteriaceae</taxon>
        <taxon>Microbacterium</taxon>
    </lineage>
</organism>
<dbReference type="AlphaFoldDB" id="A0A7D5FAZ4"/>
<dbReference type="InterPro" id="IPR032710">
    <property type="entry name" value="NTF2-like_dom_sf"/>
</dbReference>
<gene>
    <name evidence="2" type="ORF">HW566_15815</name>
</gene>
<evidence type="ECO:0000313" key="2">
    <source>
        <dbReference type="EMBL" id="QLD13109.1"/>
    </source>
</evidence>
<proteinExistence type="predicted"/>
<accession>A0A7D5FAZ4</accession>
<dbReference type="Pfam" id="PF14534">
    <property type="entry name" value="DUF4440"/>
    <property type="match status" value="1"/>
</dbReference>
<sequence>MNEITEGLAARIRGAEKDLLTTAVRQDARRLRELLHPDLVEIGRSGRLWTRTDLLVDLVEEPPRETPDTDEWNVHRLDTNTVLVTYRVTSGPRVSRHASIWDISADAPTLRFHQGTDLSDGTRP</sequence>
<feature type="domain" description="DUF4440" evidence="1">
    <location>
        <begin position="12"/>
        <end position="91"/>
    </location>
</feature>
<dbReference type="RefSeq" id="WP_178014487.1">
    <property type="nucleotide sequence ID" value="NZ_CP058316.1"/>
</dbReference>
<protein>
    <submittedName>
        <fullName evidence="2">Nuclear transport factor 2 family protein</fullName>
    </submittedName>
</protein>
<dbReference type="EMBL" id="CP058316">
    <property type="protein sequence ID" value="QLD13109.1"/>
    <property type="molecule type" value="Genomic_DNA"/>
</dbReference>
<reference evidence="2 3" key="1">
    <citation type="submission" date="2020-06" db="EMBL/GenBank/DDBJ databases">
        <authorList>
            <person name="Jo H."/>
        </authorList>
    </citation>
    <scope>NUCLEOTIDE SEQUENCE [LARGE SCALE GENOMIC DNA]</scope>
    <source>
        <strain evidence="2 3">I46</strain>
    </source>
</reference>
<evidence type="ECO:0000259" key="1">
    <source>
        <dbReference type="Pfam" id="PF14534"/>
    </source>
</evidence>